<sequence>MAGSKPSLRQWLGRMELRQWAQYFYEGYRYGHMTTNLVEAVNFVLSYILQANNLNAKNGVETSKIVGGRTRARRKYHGCYEKERSKG</sequence>
<gene>
    <name evidence="1" type="ORF">PVK06_039733</name>
</gene>
<dbReference type="EMBL" id="JARKNE010000011">
    <property type="protein sequence ID" value="KAK5785180.1"/>
    <property type="molecule type" value="Genomic_DNA"/>
</dbReference>
<accession>A0ABR0N3Q5</accession>
<dbReference type="Proteomes" id="UP001358586">
    <property type="component" value="Chromosome 11"/>
</dbReference>
<comment type="caution">
    <text evidence="1">The sequence shown here is derived from an EMBL/GenBank/DDBJ whole genome shotgun (WGS) entry which is preliminary data.</text>
</comment>
<organism evidence="1 2">
    <name type="scientific">Gossypium arboreum</name>
    <name type="common">Tree cotton</name>
    <name type="synonym">Gossypium nanking</name>
    <dbReference type="NCBI Taxonomy" id="29729"/>
    <lineage>
        <taxon>Eukaryota</taxon>
        <taxon>Viridiplantae</taxon>
        <taxon>Streptophyta</taxon>
        <taxon>Embryophyta</taxon>
        <taxon>Tracheophyta</taxon>
        <taxon>Spermatophyta</taxon>
        <taxon>Magnoliopsida</taxon>
        <taxon>eudicotyledons</taxon>
        <taxon>Gunneridae</taxon>
        <taxon>Pentapetalae</taxon>
        <taxon>rosids</taxon>
        <taxon>malvids</taxon>
        <taxon>Malvales</taxon>
        <taxon>Malvaceae</taxon>
        <taxon>Malvoideae</taxon>
        <taxon>Gossypium</taxon>
    </lineage>
</organism>
<reference evidence="1 2" key="1">
    <citation type="submission" date="2023-03" db="EMBL/GenBank/DDBJ databases">
        <title>WGS of Gossypium arboreum.</title>
        <authorList>
            <person name="Yu D."/>
        </authorList>
    </citation>
    <scope>NUCLEOTIDE SEQUENCE [LARGE SCALE GENOMIC DNA]</scope>
    <source>
        <tissue evidence="1">Leaf</tissue>
    </source>
</reference>
<protein>
    <submittedName>
        <fullName evidence="1">Uncharacterized protein</fullName>
    </submittedName>
</protein>
<keyword evidence="2" id="KW-1185">Reference proteome</keyword>
<evidence type="ECO:0000313" key="1">
    <source>
        <dbReference type="EMBL" id="KAK5785180.1"/>
    </source>
</evidence>
<proteinExistence type="predicted"/>
<evidence type="ECO:0000313" key="2">
    <source>
        <dbReference type="Proteomes" id="UP001358586"/>
    </source>
</evidence>
<name>A0ABR0N3Q5_GOSAR</name>